<reference evidence="1 2" key="1">
    <citation type="submission" date="2020-08" db="EMBL/GenBank/DDBJ databases">
        <title>Genomic Encyclopedia of Archaeal and Bacterial Type Strains, Phase II (KMG-II): from individual species to whole genera.</title>
        <authorList>
            <person name="Goeker M."/>
        </authorList>
    </citation>
    <scope>NUCLEOTIDE SEQUENCE [LARGE SCALE GENOMIC DNA]</scope>
    <source>
        <strain evidence="1 2">DSM 43850</strain>
    </source>
</reference>
<keyword evidence="2" id="KW-1185">Reference proteome</keyword>
<evidence type="ECO:0000313" key="1">
    <source>
        <dbReference type="EMBL" id="MBA8925918.1"/>
    </source>
</evidence>
<comment type="caution">
    <text evidence="1">The sequence shown here is derived from an EMBL/GenBank/DDBJ whole genome shotgun (WGS) entry which is preliminary data.</text>
</comment>
<gene>
    <name evidence="1" type="ORF">BC739_003117</name>
</gene>
<evidence type="ECO:0000313" key="2">
    <source>
        <dbReference type="Proteomes" id="UP000517916"/>
    </source>
</evidence>
<proteinExistence type="predicted"/>
<dbReference type="Proteomes" id="UP000517916">
    <property type="component" value="Unassembled WGS sequence"/>
</dbReference>
<protein>
    <submittedName>
        <fullName evidence="1">Uncharacterized protein</fullName>
    </submittedName>
</protein>
<sequence length="74" mass="8233">MTTDRDEPRLFWLDRRQDVSGISGTGRIADGVQWPDGTVTLRWRGPHASVAHWSSLADVDAIHGHNGATRIVWA</sequence>
<name>A0ABR6BGA6_9PSEU</name>
<accession>A0ABR6BGA6</accession>
<organism evidence="1 2">
    <name type="scientific">Kutzneria viridogrisea</name>
    <dbReference type="NCBI Taxonomy" id="47990"/>
    <lineage>
        <taxon>Bacteria</taxon>
        <taxon>Bacillati</taxon>
        <taxon>Actinomycetota</taxon>
        <taxon>Actinomycetes</taxon>
        <taxon>Pseudonocardiales</taxon>
        <taxon>Pseudonocardiaceae</taxon>
        <taxon>Kutzneria</taxon>
    </lineage>
</organism>
<dbReference type="EMBL" id="JACJID010000002">
    <property type="protein sequence ID" value="MBA8925918.1"/>
    <property type="molecule type" value="Genomic_DNA"/>
</dbReference>
<dbReference type="RefSeq" id="WP_182837536.1">
    <property type="nucleotide sequence ID" value="NZ_BAAABQ010000059.1"/>
</dbReference>